<dbReference type="Gene3D" id="3.30.565.10">
    <property type="entry name" value="Histidine kinase-like ATPase, C-terminal domain"/>
    <property type="match status" value="1"/>
</dbReference>
<reference evidence="2 3" key="1">
    <citation type="submission" date="2018-06" db="EMBL/GenBank/DDBJ databases">
        <title>Genomic Encyclopedia of Archaeal and Bacterial Type Strains, Phase II (KMG-II): from individual species to whole genera.</title>
        <authorList>
            <person name="Goeker M."/>
        </authorList>
    </citation>
    <scope>NUCLEOTIDE SEQUENCE [LARGE SCALE GENOMIC DNA]</scope>
    <source>
        <strain evidence="2 3">JCM 11668</strain>
    </source>
</reference>
<sequence>MVPVDTFRDFIVATLTQNIENRIRKLPKPSNAAQALQPLFEAVSNSMYAIEDLLGTDVAKGKISIRVKSLSDSDKIEIVVADTGIGLDASRYDAFCEVDTDFKRVKGGKGVGRLFWLDAFKSIVVESVYDDPTGRFRRGFSFVLEHEDQVKPTRADELATGLSTGTTITFCGIRTKEYADTFPKRADTFLRYFSAHFISDFLLGVGPTIIVDLEGDITTFPNAVAELTVGSPLETGHFELKDFGTLSIVGFTCKAEASTGLDGKHQLHLLANGRTVETRKVDGLLGVTDLTRDAKNDLVFHGCVSGEYLDLRVNEGRTAFNLPEKTLNEISRGCMEQVRTKLLPAQVSAYVEKRKENYQSFVTRYPTFGFDDDETQLQRVPFHATTAEDFAAGLVKYQIRREEERQRALQSLIDTLDLQDIPANFDKTVSDAARGIQSSEQLALAQHVVRRKLALELLEKLIKRLRSRKDKDDDHYLEKTLHSFICPMGIRGDDSTEVKNRAHELWIVDERLAFTRAFSSDKRLDAIMASGGSAERPDLLVWNLAYGLGVTEGDSVDTSEPLRTMMIVEFKRPGREDYKEADDQIEAQIVKYLGQLRGGELESFDRSRIRVADDCVFYCYVIADIVGDLKQQLSNWETTANGQGRIRPLKNQYRGSIEVIQWQDLVNDAWMRNRATLRAAGLSRSRPKLIEAPKVSEGEPEQVFDPAES</sequence>
<evidence type="ECO:0000313" key="3">
    <source>
        <dbReference type="Proteomes" id="UP000248148"/>
    </source>
</evidence>
<dbReference type="EMBL" id="QJTI01000017">
    <property type="protein sequence ID" value="PYF01812.1"/>
    <property type="molecule type" value="Genomic_DNA"/>
</dbReference>
<evidence type="ECO:0000313" key="2">
    <source>
        <dbReference type="EMBL" id="PYF01812.1"/>
    </source>
</evidence>
<dbReference type="AlphaFoldDB" id="A0A318T9K6"/>
<feature type="region of interest" description="Disordered" evidence="1">
    <location>
        <begin position="690"/>
        <end position="709"/>
    </location>
</feature>
<evidence type="ECO:0008006" key="4">
    <source>
        <dbReference type="Google" id="ProtNLM"/>
    </source>
</evidence>
<accession>A0A318T9K6</accession>
<gene>
    <name evidence="2" type="ORF">BJ122_11735</name>
</gene>
<name>A0A318T9K6_9BRAD</name>
<dbReference type="Proteomes" id="UP000248148">
    <property type="component" value="Unassembled WGS sequence"/>
</dbReference>
<feature type="compositionally biased region" description="Acidic residues" evidence="1">
    <location>
        <begin position="698"/>
        <end position="709"/>
    </location>
</feature>
<dbReference type="SUPFAM" id="SSF55874">
    <property type="entry name" value="ATPase domain of HSP90 chaperone/DNA topoisomerase II/histidine kinase"/>
    <property type="match status" value="1"/>
</dbReference>
<proteinExistence type="predicted"/>
<organism evidence="2 3">
    <name type="scientific">Rhodopseudomonas faecalis</name>
    <dbReference type="NCBI Taxonomy" id="99655"/>
    <lineage>
        <taxon>Bacteria</taxon>
        <taxon>Pseudomonadati</taxon>
        <taxon>Pseudomonadota</taxon>
        <taxon>Alphaproteobacteria</taxon>
        <taxon>Hyphomicrobiales</taxon>
        <taxon>Nitrobacteraceae</taxon>
        <taxon>Rhodopseudomonas</taxon>
    </lineage>
</organism>
<keyword evidence="3" id="KW-1185">Reference proteome</keyword>
<evidence type="ECO:0000256" key="1">
    <source>
        <dbReference type="SAM" id="MobiDB-lite"/>
    </source>
</evidence>
<dbReference type="InterPro" id="IPR036890">
    <property type="entry name" value="HATPase_C_sf"/>
</dbReference>
<comment type="caution">
    <text evidence="2">The sequence shown here is derived from an EMBL/GenBank/DDBJ whole genome shotgun (WGS) entry which is preliminary data.</text>
</comment>
<protein>
    <recommendedName>
        <fullName evidence="4">Histidine kinase/DNA gyrase B/HSP90-like ATPase</fullName>
    </recommendedName>
</protein>